<protein>
    <submittedName>
        <fullName evidence="1">Uncharacterized protein</fullName>
    </submittedName>
</protein>
<accession>A0A8X6WNF3</accession>
<evidence type="ECO:0000313" key="1">
    <source>
        <dbReference type="EMBL" id="GFY38407.1"/>
    </source>
</evidence>
<dbReference type="OrthoDB" id="6495556at2759"/>
<dbReference type="Proteomes" id="UP000886998">
    <property type="component" value="Unassembled WGS sequence"/>
</dbReference>
<dbReference type="PANTHER" id="PTHR45913:SF5">
    <property type="entry name" value="GENERAL TRANSCRIPTION FACTOR II-I REPEAT DOMAIN-CONTAINING PROTEIN 2A-LIKE PROTEIN"/>
    <property type="match status" value="1"/>
</dbReference>
<proteinExistence type="predicted"/>
<keyword evidence="2" id="KW-1185">Reference proteome</keyword>
<dbReference type="EMBL" id="BMAV01000832">
    <property type="protein sequence ID" value="GFY38407.1"/>
    <property type="molecule type" value="Genomic_DNA"/>
</dbReference>
<comment type="caution">
    <text evidence="1">The sequence shown here is derived from an EMBL/GenBank/DDBJ whole genome shotgun (WGS) entry which is preliminary data.</text>
</comment>
<dbReference type="PANTHER" id="PTHR45913">
    <property type="entry name" value="EPM2A-INTERACTING PROTEIN 1"/>
    <property type="match status" value="1"/>
</dbReference>
<sequence>MLLVLLVIGIKDTAQLAIFIRGVDSQMNITEELLELVFERYYHRKRYYGCRHINCAQSRKIGMKNLVAIETDGVPLMVGKNVGAVTLIFDHIKALGNSSNDFEMFICHCFLHLENLCVQKLNMCLM</sequence>
<dbReference type="AlphaFoldDB" id="A0A8X6WNF3"/>
<gene>
    <name evidence="1" type="ORF">TNIN_303421</name>
</gene>
<organism evidence="1 2">
    <name type="scientific">Trichonephila inaurata madagascariensis</name>
    <dbReference type="NCBI Taxonomy" id="2747483"/>
    <lineage>
        <taxon>Eukaryota</taxon>
        <taxon>Metazoa</taxon>
        <taxon>Ecdysozoa</taxon>
        <taxon>Arthropoda</taxon>
        <taxon>Chelicerata</taxon>
        <taxon>Arachnida</taxon>
        <taxon>Araneae</taxon>
        <taxon>Araneomorphae</taxon>
        <taxon>Entelegynae</taxon>
        <taxon>Araneoidea</taxon>
        <taxon>Nephilidae</taxon>
        <taxon>Trichonephila</taxon>
        <taxon>Trichonephila inaurata</taxon>
    </lineage>
</organism>
<name>A0A8X6WNF3_9ARAC</name>
<evidence type="ECO:0000313" key="2">
    <source>
        <dbReference type="Proteomes" id="UP000886998"/>
    </source>
</evidence>
<reference evidence="1" key="1">
    <citation type="submission" date="2020-08" db="EMBL/GenBank/DDBJ databases">
        <title>Multicomponent nature underlies the extraordinary mechanical properties of spider dragline silk.</title>
        <authorList>
            <person name="Kono N."/>
            <person name="Nakamura H."/>
            <person name="Mori M."/>
            <person name="Yoshida Y."/>
            <person name="Ohtoshi R."/>
            <person name="Malay A.D."/>
            <person name="Moran D.A.P."/>
            <person name="Tomita M."/>
            <person name="Numata K."/>
            <person name="Arakawa K."/>
        </authorList>
    </citation>
    <scope>NUCLEOTIDE SEQUENCE</scope>
</reference>